<reference evidence="2 3" key="1">
    <citation type="submission" date="2020-02" db="EMBL/GenBank/DDBJ databases">
        <title>Draft genome sequence of Haematococcus lacustris strain NIES-144.</title>
        <authorList>
            <person name="Morimoto D."/>
            <person name="Nakagawa S."/>
            <person name="Yoshida T."/>
            <person name="Sawayama S."/>
        </authorList>
    </citation>
    <scope>NUCLEOTIDE SEQUENCE [LARGE SCALE GENOMIC DNA]</scope>
    <source>
        <strain evidence="2 3">NIES-144</strain>
    </source>
</reference>
<keyword evidence="3" id="KW-1185">Reference proteome</keyword>
<proteinExistence type="predicted"/>
<comment type="caution">
    <text evidence="2">The sequence shown here is derived from an EMBL/GenBank/DDBJ whole genome shotgun (WGS) entry which is preliminary data.</text>
</comment>
<feature type="compositionally biased region" description="Polar residues" evidence="1">
    <location>
        <begin position="109"/>
        <end position="118"/>
    </location>
</feature>
<organism evidence="2 3">
    <name type="scientific">Haematococcus lacustris</name>
    <name type="common">Green alga</name>
    <name type="synonym">Haematococcus pluvialis</name>
    <dbReference type="NCBI Taxonomy" id="44745"/>
    <lineage>
        <taxon>Eukaryota</taxon>
        <taxon>Viridiplantae</taxon>
        <taxon>Chlorophyta</taxon>
        <taxon>core chlorophytes</taxon>
        <taxon>Chlorophyceae</taxon>
        <taxon>CS clade</taxon>
        <taxon>Chlamydomonadales</taxon>
        <taxon>Haematococcaceae</taxon>
        <taxon>Haematococcus</taxon>
    </lineage>
</organism>
<protein>
    <submittedName>
        <fullName evidence="2">Uncharacterized protein</fullName>
    </submittedName>
</protein>
<evidence type="ECO:0000256" key="1">
    <source>
        <dbReference type="SAM" id="MobiDB-lite"/>
    </source>
</evidence>
<gene>
    <name evidence="2" type="ORF">HaLaN_25832</name>
</gene>
<evidence type="ECO:0000313" key="3">
    <source>
        <dbReference type="Proteomes" id="UP000485058"/>
    </source>
</evidence>
<name>A0A6A0A555_HAELA</name>
<dbReference type="AlphaFoldDB" id="A0A6A0A555"/>
<accession>A0A6A0A555</accession>
<feature type="region of interest" description="Disordered" evidence="1">
    <location>
        <begin position="68"/>
        <end position="122"/>
    </location>
</feature>
<dbReference type="EMBL" id="BLLF01003498">
    <property type="protein sequence ID" value="GFH27502.1"/>
    <property type="molecule type" value="Genomic_DNA"/>
</dbReference>
<evidence type="ECO:0000313" key="2">
    <source>
        <dbReference type="EMBL" id="GFH27502.1"/>
    </source>
</evidence>
<dbReference type="Proteomes" id="UP000485058">
    <property type="component" value="Unassembled WGS sequence"/>
</dbReference>
<sequence>MRPVVHLQIDLQSDNANIADAYYGGRAVQQWYQQQAGSTETLHLSPISPPADWVATGPLRSLHACLATPTSTPLEPTVHFGPTPTTPSQPGAQLGPAATTPFQPPPGPTATTPSQPGSQPVPVLDGIWRNADVNGALHGRLFMACMTSLQP</sequence>